<dbReference type="Pfam" id="PF07238">
    <property type="entry name" value="PilZ"/>
    <property type="match status" value="1"/>
</dbReference>
<dbReference type="RefSeq" id="WP_243332971.1">
    <property type="nucleotide sequence ID" value="NZ_AP027081.1"/>
</dbReference>
<organism evidence="2 3">
    <name type="scientific">Mesoterricola sediminis</name>
    <dbReference type="NCBI Taxonomy" id="2927980"/>
    <lineage>
        <taxon>Bacteria</taxon>
        <taxon>Pseudomonadati</taxon>
        <taxon>Acidobacteriota</taxon>
        <taxon>Holophagae</taxon>
        <taxon>Holophagales</taxon>
        <taxon>Holophagaceae</taxon>
        <taxon>Mesoterricola</taxon>
    </lineage>
</organism>
<evidence type="ECO:0000313" key="2">
    <source>
        <dbReference type="EMBL" id="BDU75153.1"/>
    </source>
</evidence>
<dbReference type="AlphaFoldDB" id="A0AA48HBA4"/>
<dbReference type="KEGG" id="msea:METESE_01110"/>
<dbReference type="Proteomes" id="UP001228113">
    <property type="component" value="Chromosome"/>
</dbReference>
<dbReference type="InterPro" id="IPR009875">
    <property type="entry name" value="PilZ_domain"/>
</dbReference>
<protein>
    <recommendedName>
        <fullName evidence="1">PilZ domain-containing protein</fullName>
    </recommendedName>
</protein>
<dbReference type="EMBL" id="AP027081">
    <property type="protein sequence ID" value="BDU75153.1"/>
    <property type="molecule type" value="Genomic_DNA"/>
</dbReference>
<evidence type="ECO:0000313" key="3">
    <source>
        <dbReference type="Proteomes" id="UP001228113"/>
    </source>
</evidence>
<sequence length="123" mass="13245">MDTNFERRARLRVVAGPDVTVRFKAGDLGFEEVRITNLSVGGCFATLPRPGAMAFRQGTRLEQFRFNNPDLEGLPFDAEVAYVLGGAAGGRGGMARVGLGIHFLAMAPSMAEALRVYVEARLG</sequence>
<accession>A0AA48HBA4</accession>
<proteinExistence type="predicted"/>
<reference evidence="2" key="1">
    <citation type="journal article" date="2023" name="Int. J. Syst. Evol. Microbiol.">
        <title>Mesoterricola silvestris gen. nov., sp. nov., Mesoterricola sediminis sp. nov., Geothrix oryzae sp. nov., Geothrix edaphica sp. nov., Geothrix rubra sp. nov., and Geothrix limicola sp. nov., six novel members of Acidobacteriota isolated from soils.</title>
        <authorList>
            <person name="Itoh H."/>
            <person name="Sugisawa Y."/>
            <person name="Mise K."/>
            <person name="Xu Z."/>
            <person name="Kuniyasu M."/>
            <person name="Ushijima N."/>
            <person name="Kawano K."/>
            <person name="Kobayashi E."/>
            <person name="Shiratori Y."/>
            <person name="Masuda Y."/>
            <person name="Senoo K."/>
        </authorList>
    </citation>
    <scope>NUCLEOTIDE SEQUENCE</scope>
    <source>
        <strain evidence="2">W786</strain>
    </source>
</reference>
<dbReference type="Gene3D" id="2.40.10.220">
    <property type="entry name" value="predicted glycosyltransferase like domains"/>
    <property type="match status" value="1"/>
</dbReference>
<dbReference type="SUPFAM" id="SSF141371">
    <property type="entry name" value="PilZ domain-like"/>
    <property type="match status" value="1"/>
</dbReference>
<gene>
    <name evidence="2" type="ORF">METESE_01110</name>
</gene>
<keyword evidence="3" id="KW-1185">Reference proteome</keyword>
<name>A0AA48HBA4_9BACT</name>
<evidence type="ECO:0000259" key="1">
    <source>
        <dbReference type="Pfam" id="PF07238"/>
    </source>
</evidence>
<dbReference type="GO" id="GO:0035438">
    <property type="term" value="F:cyclic-di-GMP binding"/>
    <property type="evidence" value="ECO:0007669"/>
    <property type="project" value="InterPro"/>
</dbReference>
<feature type="domain" description="PilZ" evidence="1">
    <location>
        <begin position="6"/>
        <end position="119"/>
    </location>
</feature>